<name>A0A9W8BA37_9FUNG</name>
<accession>A0A9W8BA37</accession>
<evidence type="ECO:0000313" key="2">
    <source>
        <dbReference type="Proteomes" id="UP001151582"/>
    </source>
</evidence>
<sequence length="345" mass="39193">MALGNMTLIGFFVDDCWFFTWQLQDNADVASDSPSMMDVDTNAGAGPYVEEYTPVIHQYLGHFLTGYQGLIYDFVAVNKPRAWDPLVDSSSIEDQYTYLAQRPLDFLALGGRAALGAEDDANLPEALRYQRTLQEVLLDLYIDIQSQRASDTFDMRLATAWFQALSSALQTAVITRQVAAVSSIRYYLVSAVKRWLALAEVVYGKRLIGNLTNYRHFLQPEEERHFFRKEPQKAAVVYQETERRSLDAQAYICVMSLWLARDDLMSTDATPVYQQPLGKDEEIVGHLCHYEVIGPQRWAKIYTLFASLAIPGLAKYIEGIMKPDLTQDLTYRGLMDHLVFTPVPI</sequence>
<dbReference type="EMBL" id="JANBQB010000128">
    <property type="protein sequence ID" value="KAJ1981373.1"/>
    <property type="molecule type" value="Genomic_DNA"/>
</dbReference>
<dbReference type="Proteomes" id="UP001151582">
    <property type="component" value="Unassembled WGS sequence"/>
</dbReference>
<gene>
    <name evidence="1" type="ORF">H4R34_002102</name>
</gene>
<evidence type="ECO:0000313" key="1">
    <source>
        <dbReference type="EMBL" id="KAJ1981373.1"/>
    </source>
</evidence>
<protein>
    <submittedName>
        <fullName evidence="1">Uncharacterized protein</fullName>
    </submittedName>
</protein>
<reference evidence="1" key="1">
    <citation type="submission" date="2022-07" db="EMBL/GenBank/DDBJ databases">
        <title>Phylogenomic reconstructions and comparative analyses of Kickxellomycotina fungi.</title>
        <authorList>
            <person name="Reynolds N.K."/>
            <person name="Stajich J.E."/>
            <person name="Barry K."/>
            <person name="Grigoriev I.V."/>
            <person name="Crous P."/>
            <person name="Smith M.E."/>
        </authorList>
    </citation>
    <scope>NUCLEOTIDE SEQUENCE</scope>
    <source>
        <strain evidence="1">RSA 567</strain>
    </source>
</reference>
<keyword evidence="2" id="KW-1185">Reference proteome</keyword>
<dbReference type="AlphaFoldDB" id="A0A9W8BA37"/>
<organism evidence="1 2">
    <name type="scientific">Dimargaris verticillata</name>
    <dbReference type="NCBI Taxonomy" id="2761393"/>
    <lineage>
        <taxon>Eukaryota</taxon>
        <taxon>Fungi</taxon>
        <taxon>Fungi incertae sedis</taxon>
        <taxon>Zoopagomycota</taxon>
        <taxon>Kickxellomycotina</taxon>
        <taxon>Dimargaritomycetes</taxon>
        <taxon>Dimargaritales</taxon>
        <taxon>Dimargaritaceae</taxon>
        <taxon>Dimargaris</taxon>
    </lineage>
</organism>
<proteinExistence type="predicted"/>
<dbReference type="OrthoDB" id="10386608at2759"/>
<comment type="caution">
    <text evidence="1">The sequence shown here is derived from an EMBL/GenBank/DDBJ whole genome shotgun (WGS) entry which is preliminary data.</text>
</comment>